<accession>A0A918XN56</accession>
<evidence type="ECO:0000313" key="2">
    <source>
        <dbReference type="EMBL" id="GHD41093.1"/>
    </source>
</evidence>
<dbReference type="SUPFAM" id="SSF53474">
    <property type="entry name" value="alpha/beta-Hydrolases"/>
    <property type="match status" value="1"/>
</dbReference>
<evidence type="ECO:0000313" key="3">
    <source>
        <dbReference type="Proteomes" id="UP000630353"/>
    </source>
</evidence>
<feature type="domain" description="AB hydrolase-1" evidence="1">
    <location>
        <begin position="20"/>
        <end position="255"/>
    </location>
</feature>
<gene>
    <name evidence="2" type="ORF">GCM10017083_05050</name>
</gene>
<dbReference type="Gene3D" id="3.40.50.1820">
    <property type="entry name" value="alpha/beta hydrolase"/>
    <property type="match status" value="1"/>
</dbReference>
<dbReference type="EMBL" id="BMZS01000001">
    <property type="protein sequence ID" value="GHD41093.1"/>
    <property type="molecule type" value="Genomic_DNA"/>
</dbReference>
<dbReference type="AlphaFoldDB" id="A0A918XN56"/>
<name>A0A918XN56_9PROT</name>
<dbReference type="InterPro" id="IPR050266">
    <property type="entry name" value="AB_hydrolase_sf"/>
</dbReference>
<dbReference type="RefSeq" id="WP_189987324.1">
    <property type="nucleotide sequence ID" value="NZ_BMZS01000001.1"/>
</dbReference>
<dbReference type="InterPro" id="IPR000073">
    <property type="entry name" value="AB_hydrolase_1"/>
</dbReference>
<dbReference type="Pfam" id="PF00561">
    <property type="entry name" value="Abhydrolase_1"/>
    <property type="match status" value="1"/>
</dbReference>
<reference evidence="2" key="1">
    <citation type="journal article" date="2014" name="Int. J. Syst. Evol. Microbiol.">
        <title>Complete genome sequence of Corynebacterium casei LMG S-19264T (=DSM 44701T), isolated from a smear-ripened cheese.</title>
        <authorList>
            <consortium name="US DOE Joint Genome Institute (JGI-PGF)"/>
            <person name="Walter F."/>
            <person name="Albersmeier A."/>
            <person name="Kalinowski J."/>
            <person name="Ruckert C."/>
        </authorList>
    </citation>
    <scope>NUCLEOTIDE SEQUENCE</scope>
    <source>
        <strain evidence="2">KCTC 42651</strain>
    </source>
</reference>
<dbReference type="Proteomes" id="UP000630353">
    <property type="component" value="Unassembled WGS sequence"/>
</dbReference>
<keyword evidence="3" id="KW-1185">Reference proteome</keyword>
<sequence>MKTLRVNDTDMAYLDIGAGKPLVCVHGSLNDFRAWMAVLKPLSAGRRLIVPSLRHFFPEHWDGQGGKFTMAQHIADTIAFIEGLGVGQVDLIGHSRGGHLAFRLALQRPDLVDRLVLAEPGGQLDESLAPESAAAAPPAAALKGFVAEAAGKIAAGDLDGGLRAFIDGVNGPGSWDALPAADRQMREDNAYTLVAQVNEGRQPYTRAEAEALAVPTLFVGGADTPGILPVILRALAAHVKGARTVILPNAGHSMFRQQPAAFAKAVLEFLAD</sequence>
<comment type="caution">
    <text evidence="2">The sequence shown here is derived from an EMBL/GenBank/DDBJ whole genome shotgun (WGS) entry which is preliminary data.</text>
</comment>
<reference evidence="2" key="2">
    <citation type="submission" date="2020-09" db="EMBL/GenBank/DDBJ databases">
        <authorList>
            <person name="Sun Q."/>
            <person name="Kim S."/>
        </authorList>
    </citation>
    <scope>NUCLEOTIDE SEQUENCE</scope>
    <source>
        <strain evidence="2">KCTC 42651</strain>
    </source>
</reference>
<keyword evidence="2" id="KW-0378">Hydrolase</keyword>
<proteinExistence type="predicted"/>
<dbReference type="PANTHER" id="PTHR43798">
    <property type="entry name" value="MONOACYLGLYCEROL LIPASE"/>
    <property type="match status" value="1"/>
</dbReference>
<dbReference type="InterPro" id="IPR029058">
    <property type="entry name" value="AB_hydrolase_fold"/>
</dbReference>
<organism evidence="2 3">
    <name type="scientific">Thalassobaculum fulvum</name>
    <dbReference type="NCBI Taxonomy" id="1633335"/>
    <lineage>
        <taxon>Bacteria</taxon>
        <taxon>Pseudomonadati</taxon>
        <taxon>Pseudomonadota</taxon>
        <taxon>Alphaproteobacteria</taxon>
        <taxon>Rhodospirillales</taxon>
        <taxon>Thalassobaculaceae</taxon>
        <taxon>Thalassobaculum</taxon>
    </lineage>
</organism>
<dbReference type="GO" id="GO:0016787">
    <property type="term" value="F:hydrolase activity"/>
    <property type="evidence" value="ECO:0007669"/>
    <property type="project" value="UniProtKB-KW"/>
</dbReference>
<protein>
    <submittedName>
        <fullName evidence="2">Hydrolase</fullName>
    </submittedName>
</protein>
<evidence type="ECO:0000259" key="1">
    <source>
        <dbReference type="Pfam" id="PF00561"/>
    </source>
</evidence>